<feature type="transmembrane region" description="Helical" evidence="4">
    <location>
        <begin position="1110"/>
        <end position="1132"/>
    </location>
</feature>
<evidence type="ECO:0000313" key="6">
    <source>
        <dbReference type="Proteomes" id="UP000005408"/>
    </source>
</evidence>
<feature type="transmembrane region" description="Helical" evidence="4">
    <location>
        <begin position="1201"/>
        <end position="1219"/>
    </location>
</feature>
<keyword evidence="6" id="KW-1185">Reference proteome</keyword>
<protein>
    <recommendedName>
        <fullName evidence="7">ER-bound oxygenase mpaB/mpaB'/Rubber oxygenase catalytic domain-containing protein</fullName>
    </recommendedName>
</protein>
<evidence type="ECO:0000313" key="5">
    <source>
        <dbReference type="EnsemblMetazoa" id="G12441.3:cds"/>
    </source>
</evidence>
<sequence length="1263" mass="145338">MLFTYLSEHMKTMDEYSQLLLTDTESETDSQGSLDLDATQGPSGSTQDFTYSQDTRSPESSITVESPKKASDPAAKPRKRQINHFLAVGNPTDSDSDIEQSQSLLKRRKSTKKGKSTQTVFTGSFATNTSCIIFDEDALVEVVNYRKEEFEIPVYMDNLRISAQRSAQSKDSEEKAEVKLCSLTEKLQERRTKVIELTEKNKQLKRKLERKEKRMEVGKAKKAKEDQSIKTVIKMEKELVSKNKLLEKAKIRNKQHSSSLVDSNRKVRFISKKLEATEYTVEKLQSTLNQLEEKYDDAIAKKNHLEEELKELSMSNDYLQGLLENEADLYLFDPEQNKFTPELVECAMNLTNLKVASRNVGPVIKEVAGLCGKIPNKLPSRSAVDNFNDRKLAISQKHLGAVAASKSNTTLYTDETRKYGHTYQTYLITDMDRNSYLLGLREMVNKSGQCTLDTLKEILGDIDSYCKMQEEQEEQVRSTVGMELLTNIRNTMSDRASTEKNFNKLLQQYKNEIFPEIQLNFNSLTDDEQQLCSQINNFYCGLHLLIGIADVCEAAIKKFEIEYLDGKLIGSAEKPELQRYHKAESGTLRLLRTSSKAFAMGEDEKNGVFLPWKTYLNSKGEKKNYIQRFKHNRFNMIFMIGQSVFYHHEDIPHFLSNVHGTTNDLLKAVRYDSEEPLYLAGARTLGLLSKFVTAPLWRLIESPGHILDMNINYQTLVQYLDTASAEEDVANDFLHGSSMPFPTPMDENDKVLSKLIREDDKLDPICLPLLQTLFRAIKELLKRMIPEHLPEGQFWETSAAVRKQTSSVMKHNKLPEFIFGQLDHLLSFRPNASVLANEAYLMYAFNKTSEWLRKLPPDEREKIIENSRKGGREIRKLFKDRLQEIENKRLEAQRRKQMELERLEKERIRRAEEMTNDVCYYGLWQSQQQVEEGMGRIRNEKELINALQAQLKFRKNVLKQKHKDSKIFNLSRKKPDGKYEKLSVQDLKKNILLLIASAASIHTSEIKYSDAPLLVGKLVEHTFADKQKYKGKVLGVVPGFPTWYPNFSMVADIYRYTTFTWTGSSMPEDRLKQLRSGSSKDIGPFPVLTDSPSEIDIDKFNNGRKYFQNNVAICVVAMLCSLVSGFSVVNLLEPLVFTNKSNTPKKSLKRYLDTVRHVALWHYGDILDPLSLARKSIRKVHSMHKSVRDRMVKANTDGRHFTQYDMSLVQAGFVGFIILYPEELGLQGSKSDLEDFVYFWRWGLYTGICHWFFVRYGKQEKTS</sequence>
<keyword evidence="1" id="KW-0540">Nuclease</keyword>
<feature type="compositionally biased region" description="Polar residues" evidence="3">
    <location>
        <begin position="23"/>
        <end position="33"/>
    </location>
</feature>
<evidence type="ECO:0000256" key="4">
    <source>
        <dbReference type="SAM" id="Phobius"/>
    </source>
</evidence>
<evidence type="ECO:0000256" key="3">
    <source>
        <dbReference type="SAM" id="MobiDB-lite"/>
    </source>
</evidence>
<feature type="region of interest" description="Disordered" evidence="3">
    <location>
        <begin position="23"/>
        <end position="117"/>
    </location>
</feature>
<keyword evidence="4" id="KW-0812">Transmembrane</keyword>
<dbReference type="PANTHER" id="PTHR11046:SF25">
    <property type="match status" value="1"/>
</dbReference>
<feature type="compositionally biased region" description="Polar residues" evidence="3">
    <location>
        <begin position="40"/>
        <end position="64"/>
    </location>
</feature>
<dbReference type="PANTHER" id="PTHR11046">
    <property type="entry name" value="OLIGORIBONUCLEASE, MITOCHONDRIAL"/>
    <property type="match status" value="1"/>
</dbReference>
<dbReference type="Proteomes" id="UP000005408">
    <property type="component" value="Unassembled WGS sequence"/>
</dbReference>
<keyword evidence="1" id="KW-0378">Hydrolase</keyword>
<dbReference type="InterPro" id="IPR042567">
    <property type="entry name" value="SPIN/Ssty_sf"/>
</dbReference>
<keyword evidence="4" id="KW-1133">Transmembrane helix</keyword>
<feature type="coiled-coil region" evidence="2">
    <location>
        <begin position="187"/>
        <end position="315"/>
    </location>
</feature>
<dbReference type="InterPro" id="IPR022894">
    <property type="entry name" value="Oligoribonuclease"/>
</dbReference>
<dbReference type="AlphaFoldDB" id="A0A8W8I405"/>
<dbReference type="Gene3D" id="2.80.10.70">
    <property type="entry name" value="Spindlin/Ssty"/>
    <property type="match status" value="1"/>
</dbReference>
<evidence type="ECO:0000256" key="2">
    <source>
        <dbReference type="SAM" id="Coils"/>
    </source>
</evidence>
<feature type="transmembrane region" description="Helical" evidence="4">
    <location>
        <begin position="1239"/>
        <end position="1257"/>
    </location>
</feature>
<feature type="compositionally biased region" description="Basic residues" evidence="3">
    <location>
        <begin position="105"/>
        <end position="115"/>
    </location>
</feature>
<accession>A0A8W8I405</accession>
<dbReference type="GO" id="GO:0000175">
    <property type="term" value="F:3'-5'-RNA exonuclease activity"/>
    <property type="evidence" value="ECO:0007669"/>
    <property type="project" value="InterPro"/>
</dbReference>
<evidence type="ECO:0000256" key="1">
    <source>
        <dbReference type="ARBA" id="ARBA00022722"/>
    </source>
</evidence>
<name>A0A8W8I405_MAGGI</name>
<feature type="coiled-coil region" evidence="2">
    <location>
        <begin position="875"/>
        <end position="902"/>
    </location>
</feature>
<evidence type="ECO:0008006" key="7">
    <source>
        <dbReference type="Google" id="ProtNLM"/>
    </source>
</evidence>
<proteinExistence type="predicted"/>
<keyword evidence="4" id="KW-0472">Membrane</keyword>
<organism evidence="5 6">
    <name type="scientific">Magallana gigas</name>
    <name type="common">Pacific oyster</name>
    <name type="synonym">Crassostrea gigas</name>
    <dbReference type="NCBI Taxonomy" id="29159"/>
    <lineage>
        <taxon>Eukaryota</taxon>
        <taxon>Metazoa</taxon>
        <taxon>Spiralia</taxon>
        <taxon>Lophotrochozoa</taxon>
        <taxon>Mollusca</taxon>
        <taxon>Bivalvia</taxon>
        <taxon>Autobranchia</taxon>
        <taxon>Pteriomorphia</taxon>
        <taxon>Ostreida</taxon>
        <taxon>Ostreoidea</taxon>
        <taxon>Ostreidae</taxon>
        <taxon>Magallana</taxon>
    </lineage>
</organism>
<reference evidence="5" key="1">
    <citation type="submission" date="2022-08" db="UniProtKB">
        <authorList>
            <consortium name="EnsemblMetazoa"/>
        </authorList>
    </citation>
    <scope>IDENTIFICATION</scope>
    <source>
        <strain evidence="5">05x7-T-G4-1.051#20</strain>
    </source>
</reference>
<keyword evidence="2" id="KW-0175">Coiled coil</keyword>
<dbReference type="EnsemblMetazoa" id="G12441.3">
    <property type="protein sequence ID" value="G12441.3:cds"/>
    <property type="gene ID" value="G12441"/>
</dbReference>